<reference evidence="2" key="1">
    <citation type="submission" date="2022-07" db="EMBL/GenBank/DDBJ databases">
        <authorList>
            <person name="Otstavnykh N."/>
            <person name="Isaeva M."/>
            <person name="Bystritskaya E."/>
        </authorList>
    </citation>
    <scope>NUCLEOTIDE SEQUENCE</scope>
    <source>
        <strain evidence="2">KCTC 52189</strain>
    </source>
</reference>
<comment type="caution">
    <text evidence="2">The sequence shown here is derived from an EMBL/GenBank/DDBJ whole genome shotgun (WGS) entry which is preliminary data.</text>
</comment>
<reference evidence="2" key="2">
    <citation type="submission" date="2023-02" db="EMBL/GenBank/DDBJ databases">
        <title>'Rhodoalgimonas zhirmunskyi' gen. nov., isolated from a red alga.</title>
        <authorList>
            <person name="Nedashkovskaya O.I."/>
            <person name="Otstavnykh N.Y."/>
            <person name="Bystritskaya E.P."/>
            <person name="Balabanova L.A."/>
            <person name="Isaeva M.P."/>
        </authorList>
    </citation>
    <scope>NUCLEOTIDE SEQUENCE</scope>
    <source>
        <strain evidence="2">KCTC 52189</strain>
    </source>
</reference>
<proteinExistence type="predicted"/>
<gene>
    <name evidence="2" type="ORF">NO357_07775</name>
</gene>
<evidence type="ECO:0000313" key="2">
    <source>
        <dbReference type="EMBL" id="MDQ2089793.1"/>
    </source>
</evidence>
<keyword evidence="3" id="KW-1185">Reference proteome</keyword>
<dbReference type="InterPro" id="IPR014982">
    <property type="entry name" value="GSCFA"/>
</dbReference>
<feature type="domain" description="GSCFA" evidence="1">
    <location>
        <begin position="45"/>
        <end position="317"/>
    </location>
</feature>
<dbReference type="AlphaFoldDB" id="A0AAE4B385"/>
<dbReference type="Proteomes" id="UP001226762">
    <property type="component" value="Unassembled WGS sequence"/>
</dbReference>
<accession>A0AAE4B385</accession>
<evidence type="ECO:0000259" key="1">
    <source>
        <dbReference type="Pfam" id="PF08885"/>
    </source>
</evidence>
<organism evidence="2 3">
    <name type="scientific">Marimonas arenosa</name>
    <dbReference type="NCBI Taxonomy" id="1795305"/>
    <lineage>
        <taxon>Bacteria</taxon>
        <taxon>Pseudomonadati</taxon>
        <taxon>Pseudomonadota</taxon>
        <taxon>Alphaproteobacteria</taxon>
        <taxon>Rhodobacterales</taxon>
        <taxon>Paracoccaceae</taxon>
        <taxon>Marimonas</taxon>
    </lineage>
</organism>
<evidence type="ECO:0000313" key="3">
    <source>
        <dbReference type="Proteomes" id="UP001226762"/>
    </source>
</evidence>
<dbReference type="EMBL" id="JANHAX010000002">
    <property type="protein sequence ID" value="MDQ2089793.1"/>
    <property type="molecule type" value="Genomic_DNA"/>
</dbReference>
<sequence length="359" mass="40059">MSERKTHFYSNQPDYAFWSRAVSQVPPDQLNPVISFPFRIEAREKVATAGSCFAQHIARNLKQRGFNYFVAETAHPIGNMVRDLAERHNYGTFSARYGNIYTTRQLVQLFDRAYGRFVPAEPNWSDESGRWYDPFRPSIEPGGFASEAELVADRDQHFAAVRRMFETLDVFVFTLGLTECWQARADGAAFPVCPGTIAGTYSDTAYEFVNLAVDDVVGDLRGFLDRLRQVNPAARVILTVSPVPLAATAEDRHVLVSTVLSKSVLRVAADVIEREFEHVGYFPSYEIVTSSANAHRNFAKDLRSVTDAAVNHVMSVFFSSVVGTGEALPASAPAAEEDFYDRMEAAAKVVCEEEVLNRD</sequence>
<dbReference type="Pfam" id="PF08885">
    <property type="entry name" value="GSCFA"/>
    <property type="match status" value="1"/>
</dbReference>
<dbReference type="RefSeq" id="WP_306735063.1">
    <property type="nucleotide sequence ID" value="NZ_JANHAX010000002.1"/>
</dbReference>
<name>A0AAE4B385_9RHOB</name>
<protein>
    <submittedName>
        <fullName evidence="2">GSCFA domain-containing protein</fullName>
    </submittedName>
</protein>